<organism evidence="1 2">
    <name type="scientific">Shouchella clausii (strain KSM-K16)</name>
    <name type="common">Alkalihalobacillus clausii</name>
    <dbReference type="NCBI Taxonomy" id="66692"/>
    <lineage>
        <taxon>Bacteria</taxon>
        <taxon>Bacillati</taxon>
        <taxon>Bacillota</taxon>
        <taxon>Bacilli</taxon>
        <taxon>Bacillales</taxon>
        <taxon>Bacillaceae</taxon>
        <taxon>Shouchella</taxon>
    </lineage>
</organism>
<proteinExistence type="predicted"/>
<evidence type="ECO:0008006" key="3">
    <source>
        <dbReference type="Google" id="ProtNLM"/>
    </source>
</evidence>
<keyword evidence="2" id="KW-1185">Reference proteome</keyword>
<dbReference type="EMBL" id="AP006627">
    <property type="protein sequence ID" value="BAD65737.1"/>
    <property type="molecule type" value="Genomic_DNA"/>
</dbReference>
<dbReference type="HOGENOM" id="CLU_141474_0_0_9"/>
<gene>
    <name evidence="1" type="ordered locus">ABC3203</name>
</gene>
<accession>Q5WD23</accession>
<evidence type="ECO:0000313" key="2">
    <source>
        <dbReference type="Proteomes" id="UP000001168"/>
    </source>
</evidence>
<dbReference type="Proteomes" id="UP000001168">
    <property type="component" value="Chromosome"/>
</dbReference>
<reference evidence="1 2" key="1">
    <citation type="journal article" date="1994" name="J. Ferment. Bioeng.">
        <title>Molecular cloning and nucleotide sequence of the gene for an alkaline protease from the alkalophilic Bacillus sp. KSM-K16.</title>
        <authorList>
            <person name="Hakamada Y."/>
            <person name="Kobayashi T."/>
            <person name="Hitomi J."/>
            <person name="Kawai S."/>
            <person name="Ito S."/>
        </authorList>
    </citation>
    <scope>NUCLEOTIDE SEQUENCE [LARGE SCALE GENOMIC DNA]</scope>
    <source>
        <strain evidence="1 2">KSM-K16</strain>
    </source>
</reference>
<dbReference type="STRING" id="66692.ABC3203"/>
<dbReference type="AlphaFoldDB" id="Q5WD23"/>
<evidence type="ECO:0000313" key="1">
    <source>
        <dbReference type="EMBL" id="BAD65737.1"/>
    </source>
</evidence>
<reference evidence="2" key="4">
    <citation type="submission" date="2003-10" db="EMBL/GenBank/DDBJ databases">
        <title>The complete genome sequence of the alkaliphilic Bacillus clausii KSM-K16.</title>
        <authorList>
            <person name="Takaki Y."/>
            <person name="Kageyama Y."/>
            <person name="Shimamura S."/>
            <person name="Suzuki H."/>
            <person name="Nishi S."/>
            <person name="Hatada Y."/>
            <person name="Kawai S."/>
            <person name="Ito S."/>
            <person name="Horikoshi K."/>
        </authorList>
    </citation>
    <scope>NUCLEOTIDE SEQUENCE [LARGE SCALE GENOMIC DNA]</scope>
    <source>
        <strain evidence="2">KSM-K16</strain>
    </source>
</reference>
<name>Q5WD23_SHOC1</name>
<sequence length="157" mass="17821">MLVFDILFRLQENYTQLNPNILLHINSNLCTIVYIICFSFKGDGMIGDTNENKKILAHLYNDVSKEMFGVGTTLLKVSISGALVTIQAKHKRAARSTALEGEVPSLKMEVDFHLSLLYKRKLAEQLATHFHDPIEVVLRDYDAKTQWAFTNILFSTS</sequence>
<reference evidence="1 2" key="3">
    <citation type="journal article" date="1997" name="Protein Eng.">
        <title>High-resolution crystal structure of M-protease: phylogeny aided analysis of the high-alkaline adaptation mechanism.</title>
        <authorList>
            <person name="Shirai T."/>
            <person name="Suzuki A."/>
            <person name="Yamane T."/>
            <person name="Ashida T."/>
            <person name="Kobayashi T."/>
            <person name="Ito S."/>
        </authorList>
    </citation>
    <scope>NUCLEOTIDE SEQUENCE [LARGE SCALE GENOMIC DNA]</scope>
    <source>
        <strain evidence="1 2">KSM-K16</strain>
    </source>
</reference>
<protein>
    <recommendedName>
        <fullName evidence="3">DUF2294 domain-containing protein</fullName>
    </recommendedName>
</protein>
<dbReference type="KEGG" id="bcl:ABC3203"/>
<dbReference type="eggNOG" id="ENOG50334JE">
    <property type="taxonomic scope" value="Bacteria"/>
</dbReference>
<reference evidence="1 2" key="5">
    <citation type="journal article" date="2007" name="Extremophiles">
        <title>Intragenomic diversity of the V1 regions of 16S rRNA genes in high-alkaline protease-producing Bacillus clausii spp.</title>
        <authorList>
            <person name="Kageyama Y."/>
            <person name="Takaki Y."/>
            <person name="Shimamura S."/>
            <person name="Nishi S."/>
            <person name="Nogi Y."/>
            <person name="Uchimura K."/>
            <person name="Kobayashi T."/>
            <person name="Hitomi J."/>
            <person name="Ozaki K."/>
            <person name="Kawai S."/>
            <person name="Ito S."/>
            <person name="Horikoshi K."/>
        </authorList>
    </citation>
    <scope>NUCLEOTIDE SEQUENCE [LARGE SCALE GENOMIC DNA]</scope>
    <source>
        <strain evidence="1 2">KSM-K16</strain>
    </source>
</reference>
<reference evidence="1 2" key="2">
    <citation type="journal article" date="1995" name="Appl. Microbiol. Biotechnol.">
        <title>Purification and properties of an alkaline protease from alkalophilic Bacillus sp. KSM-K16.</title>
        <authorList>
            <person name="Kobayashi T."/>
            <person name="Hakamada Y."/>
            <person name="Adachi S."/>
            <person name="Hitomi J."/>
            <person name="Yoshimatsu T."/>
            <person name="Koike K."/>
            <person name="Kawai S."/>
            <person name="Ito S."/>
        </authorList>
    </citation>
    <scope>NUCLEOTIDE SEQUENCE [LARGE SCALE GENOMIC DNA]</scope>
    <source>
        <strain evidence="1 2">KSM-K16</strain>
    </source>
</reference>